<sequence length="364" mass="36953">MAKAGVAAAVLAPFLMSAASVFSITFKLREVASALGASTLEVALAITLSFIGGAIGGVALGALADAYGRRLGLFTSILVFSAAEALAGFAKSIWLLYAAWLSVGFGVNAENGIAYAVIAETWRGGRPGLIGGLTQGLYFIGMFLDAALSFLPWRLLLVLIGVASAATAPLALLVPEGAGRRGKAPPLAEIFRGGLLAVTALASALVAAAFMYTIPLATLAPDYLEEIGAEALWRLALPLLGFAAFALAGWLSDIFGGGRVVMALAPIGLASALALPLAGALSAPDLAAAYFASSYFAYLGVWISELYPAEVRATATNFVFTLGRVMGGVGPALVAAAGLPWGLSLDLAACSLAALISAALLSRR</sequence>
<evidence type="ECO:0000313" key="1">
    <source>
        <dbReference type="EMBL" id="MFB6489952.1"/>
    </source>
</evidence>
<name>A0ACC6UZ64_9CREN</name>
<comment type="caution">
    <text evidence="1">The sequence shown here is derived from an EMBL/GenBank/DDBJ whole genome shotgun (WGS) entry which is preliminary data.</text>
</comment>
<reference evidence="1" key="1">
    <citation type="submission" date="2024-07" db="EMBL/GenBank/DDBJ databases">
        <title>Metagenome and Metagenome-Assembled Genomes of Archaea from a hot spring from the geothermal field of Los Azufres, Mexico.</title>
        <authorList>
            <person name="Marin-Paredes R."/>
            <person name="Martinez-Romero E."/>
            <person name="Servin-Garciduenas L.E."/>
        </authorList>
    </citation>
    <scope>NUCLEOTIDE SEQUENCE</scope>
</reference>
<accession>A0ACC6UZ64</accession>
<dbReference type="EMBL" id="JZWT02000003">
    <property type="protein sequence ID" value="MFB6489952.1"/>
    <property type="molecule type" value="Genomic_DNA"/>
</dbReference>
<proteinExistence type="predicted"/>
<protein>
    <submittedName>
        <fullName evidence="1">MFS transporter</fullName>
    </submittedName>
</protein>
<evidence type="ECO:0000313" key="2">
    <source>
        <dbReference type="Proteomes" id="UP000033636"/>
    </source>
</evidence>
<gene>
    <name evidence="1" type="ORF">TU35_001690</name>
</gene>
<dbReference type="Proteomes" id="UP000033636">
    <property type="component" value="Unassembled WGS sequence"/>
</dbReference>
<organism evidence="1 2">
    <name type="scientific">Thermoproteus sp. AZ2</name>
    <dbReference type="NCBI Taxonomy" id="1609232"/>
    <lineage>
        <taxon>Archaea</taxon>
        <taxon>Thermoproteota</taxon>
        <taxon>Thermoprotei</taxon>
        <taxon>Thermoproteales</taxon>
        <taxon>Thermoproteaceae</taxon>
        <taxon>Thermoproteus</taxon>
    </lineage>
</organism>